<evidence type="ECO:0000313" key="1">
    <source>
        <dbReference type="EMBL" id="AAX36050.1"/>
    </source>
</evidence>
<keyword evidence="1" id="KW-0614">Plasmid</keyword>
<dbReference type="EMBL" id="AY941098">
    <property type="protein sequence ID" value="AAX36050.1"/>
    <property type="molecule type" value="Genomic_DNA"/>
</dbReference>
<protein>
    <submittedName>
        <fullName evidence="1">ORF231</fullName>
    </submittedName>
</protein>
<geneLocation type="plasmid" evidence="1">
    <name>p49879.1</name>
</geneLocation>
<organism evidence="1">
    <name type="scientific">Leptospirillum ferrooxidans</name>
    <dbReference type="NCBI Taxonomy" id="180"/>
    <lineage>
        <taxon>Bacteria</taxon>
        <taxon>Pseudomonadati</taxon>
        <taxon>Nitrospirota</taxon>
        <taxon>Nitrospiria</taxon>
        <taxon>Nitrospirales</taxon>
        <taxon>Nitrospiraceae</taxon>
        <taxon>Leptospirillum</taxon>
    </lineage>
</organism>
<reference evidence="1" key="1">
    <citation type="journal article" date="2005" name="Appl. Environ. Microbiol.">
        <title>Isolation, Sequence Analysis, and Comparison of Two Plasmids (28 and 29 Kilobases) from the Biomining Bacterium Leptospirillum ferrooxidans ATCC 49879.</title>
        <authorList>
            <person name="Coram N.J."/>
            <person name="van Zyl L.J."/>
            <person name="Rawlings D.E."/>
        </authorList>
    </citation>
    <scope>NUCLEOTIDE SEQUENCE</scope>
    <source>
        <strain evidence="1">ATCC 49879</strain>
        <plasmid evidence="1">p49879.1</plasmid>
    </source>
</reference>
<name>Q58KF5_9BACT</name>
<sequence>MKDGKNRTIESLVLKGATVVHRKDRDGKPTGPPLILIPAGGLVYAATPLENHLPVGDRGVIFGQTAVLMKKDLQEETCHNFSVLAGRSFPVGDSVITYLMPGPKEGPAVLWRTLDGVSIRPHPLDEYPAGQVPPKSSTRIFGVYTHAGQIAEYASFSAPLFVGETWTIGGKTKSVAANMEWFPHFRMVPISCPIGHHIGLMVYNDAPILLDTEHEMTLYGGYLKHPGDKDP</sequence>
<accession>Q58KF5</accession>
<dbReference type="RefSeq" id="WP_011264507.1">
    <property type="nucleotide sequence ID" value="NC_006907.1"/>
</dbReference>
<proteinExistence type="predicted"/>
<dbReference type="AlphaFoldDB" id="Q58KF5"/>
<gene>
    <name evidence="1" type="primary">ORF231</name>
</gene>